<evidence type="ECO:0000313" key="5">
    <source>
        <dbReference type="EMBL" id="WOH06618.1"/>
    </source>
</evidence>
<dbReference type="PANTHER" id="PTHR32295">
    <property type="entry name" value="IQ-DOMAIN 5-RELATED"/>
    <property type="match status" value="1"/>
</dbReference>
<feature type="region of interest" description="Disordered" evidence="4">
    <location>
        <begin position="416"/>
        <end position="440"/>
    </location>
</feature>
<organism evidence="5 6">
    <name type="scientific">Daucus carota subsp. sativus</name>
    <name type="common">Carrot</name>
    <dbReference type="NCBI Taxonomy" id="79200"/>
    <lineage>
        <taxon>Eukaryota</taxon>
        <taxon>Viridiplantae</taxon>
        <taxon>Streptophyta</taxon>
        <taxon>Embryophyta</taxon>
        <taxon>Tracheophyta</taxon>
        <taxon>Spermatophyta</taxon>
        <taxon>Magnoliopsida</taxon>
        <taxon>eudicotyledons</taxon>
        <taxon>Gunneridae</taxon>
        <taxon>Pentapetalae</taxon>
        <taxon>asterids</taxon>
        <taxon>campanulids</taxon>
        <taxon>Apiales</taxon>
        <taxon>Apiaceae</taxon>
        <taxon>Apioideae</taxon>
        <taxon>Scandiceae</taxon>
        <taxon>Daucinae</taxon>
        <taxon>Daucus</taxon>
        <taxon>Daucus sect. Daucus</taxon>
    </lineage>
</organism>
<proteinExistence type="inferred from homology"/>
<dbReference type="OMA" id="SITDEWD"/>
<dbReference type="GO" id="GO:0005516">
    <property type="term" value="F:calmodulin binding"/>
    <property type="evidence" value="ECO:0007669"/>
    <property type="project" value="UniProtKB-KW"/>
</dbReference>
<keyword evidence="1" id="KW-0112">Calmodulin-binding</keyword>
<feature type="compositionally biased region" description="Basic and acidic residues" evidence="4">
    <location>
        <begin position="294"/>
        <end position="304"/>
    </location>
</feature>
<keyword evidence="6" id="KW-1185">Reference proteome</keyword>
<dbReference type="InterPro" id="IPR025064">
    <property type="entry name" value="DUF4005"/>
</dbReference>
<dbReference type="SMART" id="SM00015">
    <property type="entry name" value="IQ"/>
    <property type="match status" value="2"/>
</dbReference>
<protein>
    <submittedName>
        <fullName evidence="5">Uncharacterized protein</fullName>
    </submittedName>
</protein>
<dbReference type="PANTHER" id="PTHR32295:SF6">
    <property type="entry name" value="PROTEIN IQ-DOMAIN 18"/>
    <property type="match status" value="1"/>
</dbReference>
<dbReference type="Pfam" id="PF13178">
    <property type="entry name" value="DUF4005"/>
    <property type="match status" value="1"/>
</dbReference>
<evidence type="ECO:0000256" key="2">
    <source>
        <dbReference type="ARBA" id="ARBA00024341"/>
    </source>
</evidence>
<dbReference type="InterPro" id="IPR000048">
    <property type="entry name" value="IQ_motif_EF-hand-BS"/>
</dbReference>
<dbReference type="KEGG" id="dcr:108225605"/>
<dbReference type="Pfam" id="PF00612">
    <property type="entry name" value="IQ"/>
    <property type="match status" value="2"/>
</dbReference>
<sequence>MGKNPAAGSSWFNAVKKAFRSPTKSIKSSKRREEHEQEDDEKKRGKRRWIFSKQCIYETTIQHYAPASSVVDTHLTVKPKALVDDYERRDIASAEAVAEVASVQAAVEVIRLSSPSKITGEYFHAAIKIQSAFRAYLARRALRALRGIVKLQALVRGQNIRKQAKMTLRCIQSLVRVQTRVRDQRRRLSYEGSKDSTFNVSNSLRDYHAGTRKSRSREGSSITDEWDCHQHTLEEIKAILRKTKEADSDHRNQLSTALSLRSLRPGKDQFLCKEGEEEKPGWSDQWKRIGRNSGDQRDPMKTVEIDTAQSYSVPSLRRSHNSHYQYPQLDPGSESDCSPMHRTSRYLSGAFPITPFQSKIKQLQVHSASPRCLKVERNIMMAQSPNMSSNYHKMAGQENAVAASVPNYMAATASAMARSRSESTPRQRPLTPERGSVTSVKKRLSFAAPEPDACAVMSDTELERNLCSPSSRYGMRGESNALLRGQPW</sequence>
<feature type="compositionally biased region" description="Basic and acidic residues" evidence="4">
    <location>
        <begin position="274"/>
        <end position="287"/>
    </location>
</feature>
<dbReference type="PROSITE" id="PS50096">
    <property type="entry name" value="IQ"/>
    <property type="match status" value="2"/>
</dbReference>
<feature type="compositionally biased region" description="Basic and acidic residues" evidence="4">
    <location>
        <begin position="31"/>
        <end position="43"/>
    </location>
</feature>
<dbReference type="OrthoDB" id="776767at2759"/>
<dbReference type="AlphaFoldDB" id="A0A164WUL6"/>
<feature type="region of interest" description="Disordered" evidence="4">
    <location>
        <begin position="469"/>
        <end position="488"/>
    </location>
</feature>
<evidence type="ECO:0000313" key="6">
    <source>
        <dbReference type="Proteomes" id="UP000077755"/>
    </source>
</evidence>
<feature type="region of interest" description="Disordered" evidence="4">
    <location>
        <begin position="19"/>
        <end position="44"/>
    </location>
</feature>
<dbReference type="Proteomes" id="UP000077755">
    <property type="component" value="Chromosome 6"/>
</dbReference>
<gene>
    <name evidence="5" type="ORF">DCAR_0626046</name>
</gene>
<comment type="similarity">
    <text evidence="2">Belongs to the IQD family.</text>
</comment>
<comment type="subunit">
    <text evidence="3">Binds to multiple calmodulin (CaM) in the presence of Ca(2+) and CaM-like proteins.</text>
</comment>
<dbReference type="EMBL" id="CP093348">
    <property type="protein sequence ID" value="WOH06618.1"/>
    <property type="molecule type" value="Genomic_DNA"/>
</dbReference>
<dbReference type="Gene3D" id="1.20.5.190">
    <property type="match status" value="1"/>
</dbReference>
<evidence type="ECO:0000256" key="1">
    <source>
        <dbReference type="ARBA" id="ARBA00022860"/>
    </source>
</evidence>
<evidence type="ECO:0000256" key="3">
    <source>
        <dbReference type="ARBA" id="ARBA00024378"/>
    </source>
</evidence>
<accession>A0A164WUL6</accession>
<name>A0A164WUL6_DAUCS</name>
<feature type="region of interest" description="Disordered" evidence="4">
    <location>
        <begin position="274"/>
        <end position="341"/>
    </location>
</feature>
<evidence type="ECO:0000256" key="4">
    <source>
        <dbReference type="SAM" id="MobiDB-lite"/>
    </source>
</evidence>
<dbReference type="Gramene" id="KZM92273">
    <property type="protein sequence ID" value="KZM92273"/>
    <property type="gene ID" value="DCAR_020362"/>
</dbReference>
<reference evidence="5" key="1">
    <citation type="journal article" date="2016" name="Nat. Genet.">
        <title>A high-quality carrot genome assembly provides new insights into carotenoid accumulation and asterid genome evolution.</title>
        <authorList>
            <person name="Iorizzo M."/>
            <person name="Ellison S."/>
            <person name="Senalik D."/>
            <person name="Zeng P."/>
            <person name="Satapoomin P."/>
            <person name="Huang J."/>
            <person name="Bowman M."/>
            <person name="Iovene M."/>
            <person name="Sanseverino W."/>
            <person name="Cavagnaro P."/>
            <person name="Yildiz M."/>
            <person name="Macko-Podgorni A."/>
            <person name="Moranska E."/>
            <person name="Grzebelus E."/>
            <person name="Grzebelus D."/>
            <person name="Ashrafi H."/>
            <person name="Zheng Z."/>
            <person name="Cheng S."/>
            <person name="Spooner D."/>
            <person name="Van Deynze A."/>
            <person name="Simon P."/>
        </authorList>
    </citation>
    <scope>NUCLEOTIDE SEQUENCE</scope>
    <source>
        <tissue evidence="5">Leaf</tissue>
    </source>
</reference>
<reference evidence="5" key="2">
    <citation type="submission" date="2022-03" db="EMBL/GenBank/DDBJ databases">
        <title>Draft title - Genomic analysis of global carrot germplasm unveils the trajectory of domestication and the origin of high carotenoid orange carrot.</title>
        <authorList>
            <person name="Iorizzo M."/>
            <person name="Ellison S."/>
            <person name="Senalik D."/>
            <person name="Macko-Podgorni A."/>
            <person name="Grzebelus D."/>
            <person name="Bostan H."/>
            <person name="Rolling W."/>
            <person name="Curaba J."/>
            <person name="Simon P."/>
        </authorList>
    </citation>
    <scope>NUCLEOTIDE SEQUENCE</scope>
    <source>
        <tissue evidence="5">Leaf</tissue>
    </source>
</reference>